<evidence type="ECO:0000256" key="1">
    <source>
        <dbReference type="ARBA" id="ARBA00005947"/>
    </source>
</evidence>
<organism evidence="3 4">
    <name type="scientific">Solilutibacter oculi</name>
    <dbReference type="NCBI Taxonomy" id="2698682"/>
    <lineage>
        <taxon>Bacteria</taxon>
        <taxon>Pseudomonadati</taxon>
        <taxon>Pseudomonadota</taxon>
        <taxon>Gammaproteobacteria</taxon>
        <taxon>Lysobacterales</taxon>
        <taxon>Lysobacteraceae</taxon>
        <taxon>Solilutibacter</taxon>
    </lineage>
</organism>
<feature type="domain" description="Histone deacetylase" evidence="2">
    <location>
        <begin position="18"/>
        <end position="299"/>
    </location>
</feature>
<dbReference type="InterPro" id="IPR023696">
    <property type="entry name" value="Ureohydrolase_dom_sf"/>
</dbReference>
<dbReference type="PANTHER" id="PTHR10625:SF10">
    <property type="entry name" value="HISTONE DEACETYLASE HDAC1"/>
    <property type="match status" value="1"/>
</dbReference>
<dbReference type="AlphaFoldDB" id="A0A344J8N3"/>
<dbReference type="GO" id="GO:0004407">
    <property type="term" value="F:histone deacetylase activity"/>
    <property type="evidence" value="ECO:0007669"/>
    <property type="project" value="TreeGrafter"/>
</dbReference>
<keyword evidence="4" id="KW-1185">Reference proteome</keyword>
<reference evidence="4" key="1">
    <citation type="submission" date="2018-05" db="EMBL/GenBank/DDBJ databases">
        <title>Luteimonas pekinense sp. nov., isolated from human Meibomian gland secretions, Beijing, China.</title>
        <authorList>
            <person name="Wen T."/>
            <person name="Bai H."/>
            <person name="Lv H."/>
        </authorList>
    </citation>
    <scope>NUCLEOTIDE SEQUENCE [LARGE SCALE GENOMIC DNA]</scope>
    <source>
        <strain evidence="4">83-4</strain>
    </source>
</reference>
<dbReference type="RefSeq" id="WP_112927598.1">
    <property type="nucleotide sequence ID" value="NZ_CP029556.1"/>
</dbReference>
<protein>
    <submittedName>
        <fullName evidence="3">Acetoin utilization protein</fullName>
    </submittedName>
</protein>
<sequence length="302" mass="32109">MRLYTHPDCLAHDTGPTHAERPERLTAVIEAVDAAFPGCAWTLPNPASHEALARVHGDAYLDALWARKPTGIEWLDEDTAFSPGSLQAALVAAGAGVEAVDWVLGGDGRRAFCAVRPPGHHAEAARAMGFCLFNNIAVAAAHALWAGVQRVAIADFDVHHGNGTQSIFARQPRVLFASSHEMPLYPWTGGFDETGIGNIFNAPILGGTGRETFRSTWSKQLLPAIDDFAPQLLLISAGFDAHRDDPLASLRLEAGDFGWLTGELRAIADRHAGGRVVSMLEGGYALGALAESVVAHLDALDG</sequence>
<dbReference type="EMBL" id="CP029556">
    <property type="protein sequence ID" value="AXA85393.1"/>
    <property type="molecule type" value="Genomic_DNA"/>
</dbReference>
<accession>A0A344J8N3</accession>
<dbReference type="InterPro" id="IPR023801">
    <property type="entry name" value="His_deacetylse_dom"/>
</dbReference>
<comment type="similarity">
    <text evidence="1">Belongs to the histone deacetylase family.</text>
</comment>
<dbReference type="PANTHER" id="PTHR10625">
    <property type="entry name" value="HISTONE DEACETYLASE HDAC1-RELATED"/>
    <property type="match status" value="1"/>
</dbReference>
<evidence type="ECO:0000259" key="2">
    <source>
        <dbReference type="Pfam" id="PF00850"/>
    </source>
</evidence>
<dbReference type="Pfam" id="PF00850">
    <property type="entry name" value="Hist_deacetyl"/>
    <property type="match status" value="1"/>
</dbReference>
<proteinExistence type="inferred from homology"/>
<dbReference type="InterPro" id="IPR000286">
    <property type="entry name" value="HDACs"/>
</dbReference>
<dbReference type="Proteomes" id="UP000251842">
    <property type="component" value="Chromosome"/>
</dbReference>
<dbReference type="OrthoDB" id="9808367at2"/>
<dbReference type="GO" id="GO:0040029">
    <property type="term" value="P:epigenetic regulation of gene expression"/>
    <property type="evidence" value="ECO:0007669"/>
    <property type="project" value="TreeGrafter"/>
</dbReference>
<dbReference type="Gene3D" id="3.40.800.20">
    <property type="entry name" value="Histone deacetylase domain"/>
    <property type="match status" value="1"/>
</dbReference>
<gene>
    <name evidence="3" type="ORF">DCD74_01080</name>
</gene>
<evidence type="ECO:0000313" key="3">
    <source>
        <dbReference type="EMBL" id="AXA85393.1"/>
    </source>
</evidence>
<evidence type="ECO:0000313" key="4">
    <source>
        <dbReference type="Proteomes" id="UP000251842"/>
    </source>
</evidence>
<name>A0A344J8N3_9GAMM</name>
<dbReference type="PRINTS" id="PR01270">
    <property type="entry name" value="HDASUPER"/>
</dbReference>
<dbReference type="InterPro" id="IPR037138">
    <property type="entry name" value="His_deacetylse_dom_sf"/>
</dbReference>
<dbReference type="CDD" id="cd11599">
    <property type="entry name" value="HDAC_classII_2"/>
    <property type="match status" value="1"/>
</dbReference>
<dbReference type="KEGG" id="lue:DCD74_01080"/>
<dbReference type="SUPFAM" id="SSF52768">
    <property type="entry name" value="Arginase/deacetylase"/>
    <property type="match status" value="1"/>
</dbReference>